<dbReference type="Gene3D" id="1.20.5.110">
    <property type="match status" value="1"/>
</dbReference>
<evidence type="ECO:0000256" key="4">
    <source>
        <dbReference type="SAM" id="Coils"/>
    </source>
</evidence>
<dbReference type="GO" id="GO:0006887">
    <property type="term" value="P:exocytosis"/>
    <property type="evidence" value="ECO:0007669"/>
    <property type="project" value="TreeGrafter"/>
</dbReference>
<dbReference type="Gene3D" id="2.130.10.10">
    <property type="entry name" value="YVTN repeat-like/Quinoprotein amine dehydrogenase"/>
    <property type="match status" value="1"/>
</dbReference>
<dbReference type="SUPFAM" id="SSF58038">
    <property type="entry name" value="SNARE fusion complex"/>
    <property type="match status" value="1"/>
</dbReference>
<dbReference type="EMBL" id="GGEC01043544">
    <property type="protein sequence ID" value="MBX24028.1"/>
    <property type="molecule type" value="Transcribed_RNA"/>
</dbReference>
<name>A0A2P2M1E8_RHIMU</name>
<comment type="subcellular location">
    <subcellularLocation>
        <location evidence="1">Cytoplasm</location>
    </subcellularLocation>
</comment>
<dbReference type="GO" id="GO:0045159">
    <property type="term" value="F:myosin II binding"/>
    <property type="evidence" value="ECO:0007669"/>
    <property type="project" value="TreeGrafter"/>
</dbReference>
<dbReference type="GO" id="GO:0006893">
    <property type="term" value="P:Golgi to plasma membrane transport"/>
    <property type="evidence" value="ECO:0007669"/>
    <property type="project" value="TreeGrafter"/>
</dbReference>
<evidence type="ECO:0000256" key="2">
    <source>
        <dbReference type="ARBA" id="ARBA00022490"/>
    </source>
</evidence>
<dbReference type="SUPFAM" id="SSF50978">
    <property type="entry name" value="WD40 repeat-like"/>
    <property type="match status" value="1"/>
</dbReference>
<dbReference type="InterPro" id="IPR036322">
    <property type="entry name" value="WD40_repeat_dom_sf"/>
</dbReference>
<keyword evidence="2" id="KW-0963">Cytoplasm</keyword>
<dbReference type="GO" id="GO:0005737">
    <property type="term" value="C:cytoplasm"/>
    <property type="evidence" value="ECO:0007669"/>
    <property type="project" value="UniProtKB-SubCell"/>
</dbReference>
<dbReference type="PROSITE" id="PS50892">
    <property type="entry name" value="V_SNARE"/>
    <property type="match status" value="1"/>
</dbReference>
<feature type="domain" description="V-SNARE coiled-coil homology" evidence="5">
    <location>
        <begin position="683"/>
        <end position="747"/>
    </location>
</feature>
<evidence type="ECO:0000256" key="1">
    <source>
        <dbReference type="ARBA" id="ARBA00004496"/>
    </source>
</evidence>
<feature type="coiled-coil region" evidence="4">
    <location>
        <begin position="691"/>
        <end position="718"/>
    </location>
</feature>
<dbReference type="AlphaFoldDB" id="A0A2P2M1E8"/>
<dbReference type="InterPro" id="IPR042855">
    <property type="entry name" value="V_SNARE_CC"/>
</dbReference>
<reference evidence="6" key="1">
    <citation type="submission" date="2018-02" db="EMBL/GenBank/DDBJ databases">
        <title>Rhizophora mucronata_Transcriptome.</title>
        <authorList>
            <person name="Meera S.P."/>
            <person name="Sreeshan A."/>
            <person name="Augustine A."/>
        </authorList>
    </citation>
    <scope>NUCLEOTIDE SEQUENCE</scope>
    <source>
        <tissue evidence="6">Leaf</tissue>
    </source>
</reference>
<proteinExistence type="predicted"/>
<accession>A0A2P2M1E8</accession>
<dbReference type="PANTHER" id="PTHR10241">
    <property type="entry name" value="LETHAL 2 GIANT LARVAE PROTEIN"/>
    <property type="match status" value="1"/>
</dbReference>
<dbReference type="GO" id="GO:0005886">
    <property type="term" value="C:plasma membrane"/>
    <property type="evidence" value="ECO:0007669"/>
    <property type="project" value="TreeGrafter"/>
</dbReference>
<evidence type="ECO:0000313" key="6">
    <source>
        <dbReference type="EMBL" id="MBX24028.1"/>
    </source>
</evidence>
<dbReference type="GO" id="GO:0005096">
    <property type="term" value="F:GTPase activator activity"/>
    <property type="evidence" value="ECO:0007669"/>
    <property type="project" value="TreeGrafter"/>
</dbReference>
<protein>
    <submittedName>
        <fullName evidence="6">Uncharacterized protein LOC105111170 isoform X2</fullName>
    </submittedName>
</protein>
<keyword evidence="3 4" id="KW-0175">Coiled coil</keyword>
<evidence type="ECO:0000259" key="5">
    <source>
        <dbReference type="PROSITE" id="PS50892"/>
    </source>
</evidence>
<dbReference type="InterPro" id="IPR015943">
    <property type="entry name" value="WD40/YVTN_repeat-like_dom_sf"/>
</dbReference>
<dbReference type="PANTHER" id="PTHR10241:SF25">
    <property type="entry name" value="TOMOSYN, ISOFORM C"/>
    <property type="match status" value="1"/>
</dbReference>
<sequence length="748" mass="81018">MNGSFADMILLPSVGSAGSKHKSGLAMLTNPGQLHLYGNGSLSLISSQPEKQTSIFVEKFSGVVPMVDPIMTVAKLVALPPGGNSSKVLHEVATARKNGATPAQVGGLKWPLTGGVPSQLAFAEHATVERVYVAGYEDGSVRLWNATYLVLSLIYILECKMQNLDIASFSAPVSNLEFCSHSLRLAVGNIHGLVRIYNLNGSSHGKNICILTETKNEVHSLPEGEESLCSAVISLVCSPIHALQFANSGAKLVVGFECGRVAVLDMTSPSVLFFTDSVSPSSTPVIAVSLIKYVNTPSVVRSPKHSEPNIPSNSKEEIMLLLSRDATITIFNSDSGGLISSHQFHPGKKSIAISMYVIEGSSPVSGLNYGKQPEDSGQDAAVKNESLLKTTSAGIDSHSHKEQFYSNLTISTERSMDSLVLLCCEASLRLYSAKNIIRGNKKAICKVKHAKLCCWTTTFTKDDLVIGVVLLFQTGVIEIRSFPDLELVKESSLMSVLRWSFKANMEKMMSSEDGLITLANGCELVFITLLSGENCFSIPDSFPSLHDKVLAAAADAAFSFSSNQKGKQGAKSGIINGFMRRFKGQKVDQTVDIILNPKSSVAHLEGTFAKPPFPDSSPIVKDSNEFAAPDIDDIEIDDEPPLHTAPSSSCDVRSIKRAKGAEREQLLGMSDDDMKPRLRTPDEIRANYRKAEDATSIAADARNKLAERQEKLERISRRTAELQSGAEDFSSLADELVKAMENRKWWQI</sequence>
<dbReference type="CDD" id="cd15873">
    <property type="entry name" value="R-SNARE_STXBP5_6"/>
    <property type="match status" value="1"/>
</dbReference>
<dbReference type="GO" id="GO:0019905">
    <property type="term" value="F:syntaxin binding"/>
    <property type="evidence" value="ECO:0007669"/>
    <property type="project" value="TreeGrafter"/>
</dbReference>
<organism evidence="6">
    <name type="scientific">Rhizophora mucronata</name>
    <name type="common">Asiatic mangrove</name>
    <dbReference type="NCBI Taxonomy" id="61149"/>
    <lineage>
        <taxon>Eukaryota</taxon>
        <taxon>Viridiplantae</taxon>
        <taxon>Streptophyta</taxon>
        <taxon>Embryophyta</taxon>
        <taxon>Tracheophyta</taxon>
        <taxon>Spermatophyta</taxon>
        <taxon>Magnoliopsida</taxon>
        <taxon>eudicotyledons</taxon>
        <taxon>Gunneridae</taxon>
        <taxon>Pentapetalae</taxon>
        <taxon>rosids</taxon>
        <taxon>fabids</taxon>
        <taxon>Malpighiales</taxon>
        <taxon>Rhizophoraceae</taxon>
        <taxon>Rhizophora</taxon>
    </lineage>
</organism>
<evidence type="ECO:0000256" key="3">
    <source>
        <dbReference type="PROSITE-ProRule" id="PRU00290"/>
    </source>
</evidence>